<organism evidence="2">
    <name type="scientific">Candidatus Iainarchaeum sp</name>
    <dbReference type="NCBI Taxonomy" id="3101447"/>
    <lineage>
        <taxon>Archaea</taxon>
        <taxon>Candidatus Iainarchaeota</taxon>
        <taxon>Candidatus Iainarchaeia</taxon>
        <taxon>Candidatus Iainarchaeales</taxon>
        <taxon>Candidatus Iainarchaeaceae</taxon>
        <taxon>Candidatus Iainarchaeum</taxon>
    </lineage>
</organism>
<dbReference type="EMBL" id="CP064981">
    <property type="protein sequence ID" value="QQR92661.1"/>
    <property type="molecule type" value="Genomic_DNA"/>
</dbReference>
<feature type="transmembrane region" description="Helical" evidence="1">
    <location>
        <begin position="12"/>
        <end position="31"/>
    </location>
</feature>
<keyword evidence="1" id="KW-1133">Transmembrane helix</keyword>
<name>A0A7T9I231_9ARCH</name>
<accession>A0A7T9I231</accession>
<gene>
    <name evidence="2" type="ORF">IPJ89_00235</name>
</gene>
<keyword evidence="1" id="KW-0812">Transmembrane</keyword>
<sequence length="239" mass="25785">MDFSARRSHVYRVMIAIYAVFGFALVYFLFFNTGLTIGVSPSGSGNDVMVSNDSVHAIRDVSIVYVKDGQRQALEVIPLLSPRESRTIMLTPAMVDESGQVELQVMAPFHLTTRALIPVGMPSPDDGQVTFQFSYPPIGYVGQDVEVIASGCNTASSPQQLQLAMELPTRPEWVPAPVDWVIPANDCSSTGIAFTPTLGEEDLPIKIRVLTAWRTLGEGLHSIDVTEPPSATTSTGTGA</sequence>
<keyword evidence="1" id="KW-0472">Membrane</keyword>
<evidence type="ECO:0000256" key="1">
    <source>
        <dbReference type="SAM" id="Phobius"/>
    </source>
</evidence>
<evidence type="ECO:0000313" key="2">
    <source>
        <dbReference type="EMBL" id="QQR92661.1"/>
    </source>
</evidence>
<dbReference type="Proteomes" id="UP000596004">
    <property type="component" value="Chromosome"/>
</dbReference>
<proteinExistence type="predicted"/>
<dbReference type="AlphaFoldDB" id="A0A7T9I231"/>
<reference evidence="2" key="1">
    <citation type="submission" date="2020-11" db="EMBL/GenBank/DDBJ databases">
        <title>Connecting structure to function with the recovery of over 1000 high-quality activated sludge metagenome-assembled genomes encoding full-length rRNA genes using long-read sequencing.</title>
        <authorList>
            <person name="Singleton C.M."/>
            <person name="Petriglieri F."/>
            <person name="Kristensen J.M."/>
            <person name="Kirkegaard R.H."/>
            <person name="Michaelsen T.Y."/>
            <person name="Andersen M.H."/>
            <person name="Karst S.M."/>
            <person name="Dueholm M.S."/>
            <person name="Nielsen P.H."/>
            <person name="Albertsen M."/>
        </authorList>
    </citation>
    <scope>NUCLEOTIDE SEQUENCE</scope>
    <source>
        <strain evidence="2">Fred_18-Q3-R57-64_BAT3C.431</strain>
    </source>
</reference>
<protein>
    <submittedName>
        <fullName evidence="2">Uncharacterized protein</fullName>
    </submittedName>
</protein>